<evidence type="ECO:0000259" key="1">
    <source>
        <dbReference type="PROSITE" id="PS50948"/>
    </source>
</evidence>
<keyword evidence="3" id="KW-1185">Reference proteome</keyword>
<organism evidence="2 3">
    <name type="scientific">Parelaphostrongylus tenuis</name>
    <name type="common">Meningeal worm</name>
    <dbReference type="NCBI Taxonomy" id="148309"/>
    <lineage>
        <taxon>Eukaryota</taxon>
        <taxon>Metazoa</taxon>
        <taxon>Ecdysozoa</taxon>
        <taxon>Nematoda</taxon>
        <taxon>Chromadorea</taxon>
        <taxon>Rhabditida</taxon>
        <taxon>Rhabditina</taxon>
        <taxon>Rhabditomorpha</taxon>
        <taxon>Strongyloidea</taxon>
        <taxon>Metastrongylidae</taxon>
        <taxon>Parelaphostrongylus</taxon>
    </lineage>
</organism>
<feature type="domain" description="Apple" evidence="1">
    <location>
        <begin position="64"/>
        <end position="149"/>
    </location>
</feature>
<dbReference type="SMART" id="SM00473">
    <property type="entry name" value="PAN_AP"/>
    <property type="match status" value="1"/>
</dbReference>
<sequence>MRECSGSLPKGFVCKFNEIRSTRCAKDSGMLEAAKSSKRHPSKCYYYYWFYNYHYLASAKQESCDTRTFAFEKFAHLEAIDEVVILDSSVEETLEKCLEKCLERVGCRAAQYSHRNGSCLLLKASPNTVYNLRKSFTYSNDVNLYENNCIEGNK</sequence>
<dbReference type="Pfam" id="PF00024">
    <property type="entry name" value="PAN_1"/>
    <property type="match status" value="1"/>
</dbReference>
<dbReference type="AlphaFoldDB" id="A0AAD5MDR5"/>
<evidence type="ECO:0000313" key="3">
    <source>
        <dbReference type="Proteomes" id="UP001196413"/>
    </source>
</evidence>
<dbReference type="Proteomes" id="UP001196413">
    <property type="component" value="Unassembled WGS sequence"/>
</dbReference>
<protein>
    <recommendedName>
        <fullName evidence="1">Apple domain-containing protein</fullName>
    </recommendedName>
</protein>
<name>A0AAD5MDR5_PARTN</name>
<comment type="caution">
    <text evidence="2">The sequence shown here is derived from an EMBL/GenBank/DDBJ whole genome shotgun (WGS) entry which is preliminary data.</text>
</comment>
<dbReference type="PROSITE" id="PS50948">
    <property type="entry name" value="PAN"/>
    <property type="match status" value="1"/>
</dbReference>
<dbReference type="Gene3D" id="3.50.4.10">
    <property type="entry name" value="Hepatocyte Growth Factor"/>
    <property type="match status" value="1"/>
</dbReference>
<reference evidence="2" key="1">
    <citation type="submission" date="2021-06" db="EMBL/GenBank/DDBJ databases">
        <title>Parelaphostrongylus tenuis whole genome reference sequence.</title>
        <authorList>
            <person name="Garwood T.J."/>
            <person name="Larsen P.A."/>
            <person name="Fountain-Jones N.M."/>
            <person name="Garbe J.R."/>
            <person name="Macchietto M.G."/>
            <person name="Kania S.A."/>
            <person name="Gerhold R.W."/>
            <person name="Richards J.E."/>
            <person name="Wolf T.M."/>
        </authorList>
    </citation>
    <scope>NUCLEOTIDE SEQUENCE</scope>
    <source>
        <strain evidence="2">MNPRO001-30</strain>
        <tissue evidence="2">Meninges</tissue>
    </source>
</reference>
<dbReference type="EMBL" id="JAHQIW010000272">
    <property type="protein sequence ID" value="KAJ1347121.1"/>
    <property type="molecule type" value="Genomic_DNA"/>
</dbReference>
<dbReference type="InterPro" id="IPR003609">
    <property type="entry name" value="Pan_app"/>
</dbReference>
<evidence type="ECO:0000313" key="2">
    <source>
        <dbReference type="EMBL" id="KAJ1347121.1"/>
    </source>
</evidence>
<proteinExistence type="predicted"/>
<accession>A0AAD5MDR5</accession>
<gene>
    <name evidence="2" type="ORF">KIN20_002086</name>
</gene>
<dbReference type="SUPFAM" id="SSF57414">
    <property type="entry name" value="Hairpin loop containing domain-like"/>
    <property type="match status" value="1"/>
</dbReference>